<evidence type="ECO:0000313" key="2">
    <source>
        <dbReference type="RefSeq" id="XP_070852629.1"/>
    </source>
</evidence>
<dbReference type="RefSeq" id="XP_070852629.1">
    <property type="nucleotide sequence ID" value="XM_070996528.1"/>
</dbReference>
<gene>
    <name evidence="2" type="primary">LOC139353148</name>
</gene>
<proteinExistence type="predicted"/>
<keyword evidence="1" id="KW-1185">Reference proteome</keyword>
<protein>
    <submittedName>
        <fullName evidence="2">Uncharacterized protein</fullName>
    </submittedName>
</protein>
<organism evidence="1 2">
    <name type="scientific">Drosophila suzukii</name>
    <name type="common">Spotted-wing drosophila fruit fly</name>
    <dbReference type="NCBI Taxonomy" id="28584"/>
    <lineage>
        <taxon>Eukaryota</taxon>
        <taxon>Metazoa</taxon>
        <taxon>Ecdysozoa</taxon>
        <taxon>Arthropoda</taxon>
        <taxon>Hexapoda</taxon>
        <taxon>Insecta</taxon>
        <taxon>Pterygota</taxon>
        <taxon>Neoptera</taxon>
        <taxon>Endopterygota</taxon>
        <taxon>Diptera</taxon>
        <taxon>Brachycera</taxon>
        <taxon>Muscomorpha</taxon>
        <taxon>Ephydroidea</taxon>
        <taxon>Drosophilidae</taxon>
        <taxon>Drosophila</taxon>
        <taxon>Sophophora</taxon>
    </lineage>
</organism>
<reference evidence="2" key="1">
    <citation type="submission" date="2025-08" db="UniProtKB">
        <authorList>
            <consortium name="RefSeq"/>
        </authorList>
    </citation>
    <scope>IDENTIFICATION</scope>
</reference>
<accession>A0ABM4TRN7</accession>
<dbReference type="GeneID" id="139353148"/>
<dbReference type="Proteomes" id="UP001652628">
    <property type="component" value="Chromosome 3"/>
</dbReference>
<sequence>MCKDLQENTINRKTKPAYYRARLLTLESLWDKFNSGDYQINNFLKGVTLEQDYVSNEFFNKIKQLVENYKTEFNNQLSLLEADVTSIASSEEDIEIMSMFREQRVVLDSLERIMNKITEETKQNFTPVLTQY</sequence>
<evidence type="ECO:0000313" key="1">
    <source>
        <dbReference type="Proteomes" id="UP001652628"/>
    </source>
</evidence>
<name>A0ABM4TRN7_DROSZ</name>